<organism evidence="2 3">
    <name type="scientific">Luteolibacter arcticus</name>
    <dbReference type="NCBI Taxonomy" id="1581411"/>
    <lineage>
        <taxon>Bacteria</taxon>
        <taxon>Pseudomonadati</taxon>
        <taxon>Verrucomicrobiota</taxon>
        <taxon>Verrucomicrobiia</taxon>
        <taxon>Verrucomicrobiales</taxon>
        <taxon>Verrucomicrobiaceae</taxon>
        <taxon>Luteolibacter</taxon>
    </lineage>
</organism>
<evidence type="ECO:0000313" key="3">
    <source>
        <dbReference type="Proteomes" id="UP001320876"/>
    </source>
</evidence>
<dbReference type="PROSITE" id="PS51257">
    <property type="entry name" value="PROKAR_LIPOPROTEIN"/>
    <property type="match status" value="1"/>
</dbReference>
<keyword evidence="3" id="KW-1185">Reference proteome</keyword>
<gene>
    <name evidence="2" type="ORF">OKA05_05955</name>
</gene>
<evidence type="ECO:0000313" key="2">
    <source>
        <dbReference type="EMBL" id="MCW1922088.1"/>
    </source>
</evidence>
<accession>A0ABT3GEP0</accession>
<dbReference type="Proteomes" id="UP001320876">
    <property type="component" value="Unassembled WGS sequence"/>
</dbReference>
<dbReference type="EMBL" id="JAPDDT010000002">
    <property type="protein sequence ID" value="MCW1922088.1"/>
    <property type="molecule type" value="Genomic_DNA"/>
</dbReference>
<evidence type="ECO:0000256" key="1">
    <source>
        <dbReference type="SAM" id="MobiDB-lite"/>
    </source>
</evidence>
<evidence type="ECO:0008006" key="4">
    <source>
        <dbReference type="Google" id="ProtNLM"/>
    </source>
</evidence>
<proteinExistence type="predicted"/>
<reference evidence="2 3" key="1">
    <citation type="submission" date="2022-10" db="EMBL/GenBank/DDBJ databases">
        <title>Luteolibacter arcticus strain CCTCC AB 2014275, whole genome shotgun sequencing project.</title>
        <authorList>
            <person name="Zhao G."/>
            <person name="Shen L."/>
        </authorList>
    </citation>
    <scope>NUCLEOTIDE SEQUENCE [LARGE SCALE GENOMIC DNA]</scope>
    <source>
        <strain evidence="2 3">CCTCC AB 2014275</strain>
    </source>
</reference>
<dbReference type="RefSeq" id="WP_264486198.1">
    <property type="nucleotide sequence ID" value="NZ_JAPDDT010000002.1"/>
</dbReference>
<name>A0ABT3GEP0_9BACT</name>
<protein>
    <recommendedName>
        <fullName evidence="4">Secreted protein</fullName>
    </recommendedName>
</protein>
<comment type="caution">
    <text evidence="2">The sequence shown here is derived from an EMBL/GenBank/DDBJ whole genome shotgun (WGS) entry which is preliminary data.</text>
</comment>
<feature type="region of interest" description="Disordered" evidence="1">
    <location>
        <begin position="18"/>
        <end position="81"/>
    </location>
</feature>
<sequence length="190" mass="20040">MKRIWLVGILALLSVACQREEEASSGASSKKKPGQSGGGTSEMPPGTRSAKATNRGESKKPIPTAEAVPDQPGFVKSPYNGEIVDVTGVPAGTVVDDPGYPAEEEKQFRVPKMAEAGEDEILPPPDIEAAKAEARTAKVVPGKPGFIVCPWDQSEFDASGFEAGAVIMDPSSTPETPRFLTVPDDHIQPE</sequence>
<feature type="region of interest" description="Disordered" evidence="1">
    <location>
        <begin position="167"/>
        <end position="190"/>
    </location>
</feature>